<dbReference type="RefSeq" id="WP_344745065.1">
    <property type="nucleotide sequence ID" value="NZ_BAAAWW010000058.1"/>
</dbReference>
<name>A0ABV5TIL8_9ACTN</name>
<evidence type="ECO:0000313" key="1">
    <source>
        <dbReference type="EMBL" id="MFB9678746.1"/>
    </source>
</evidence>
<evidence type="ECO:0000313" key="2">
    <source>
        <dbReference type="Proteomes" id="UP001589610"/>
    </source>
</evidence>
<dbReference type="EMBL" id="JBHMBS010000012">
    <property type="protein sequence ID" value="MFB9678746.1"/>
    <property type="molecule type" value="Genomic_DNA"/>
</dbReference>
<gene>
    <name evidence="1" type="ORF">ACFFRH_24975</name>
</gene>
<organism evidence="1 2">
    <name type="scientific">Streptosporangium vulgare</name>
    <dbReference type="NCBI Taxonomy" id="46190"/>
    <lineage>
        <taxon>Bacteria</taxon>
        <taxon>Bacillati</taxon>
        <taxon>Actinomycetota</taxon>
        <taxon>Actinomycetes</taxon>
        <taxon>Streptosporangiales</taxon>
        <taxon>Streptosporangiaceae</taxon>
        <taxon>Streptosporangium</taxon>
    </lineage>
</organism>
<protein>
    <submittedName>
        <fullName evidence="1">Uncharacterized protein</fullName>
    </submittedName>
</protein>
<proteinExistence type="predicted"/>
<reference evidence="1 2" key="1">
    <citation type="submission" date="2024-09" db="EMBL/GenBank/DDBJ databases">
        <authorList>
            <person name="Sun Q."/>
            <person name="Mori K."/>
        </authorList>
    </citation>
    <scope>NUCLEOTIDE SEQUENCE [LARGE SCALE GENOMIC DNA]</scope>
    <source>
        <strain evidence="1 2">JCM 3028</strain>
    </source>
</reference>
<comment type="caution">
    <text evidence="1">The sequence shown here is derived from an EMBL/GenBank/DDBJ whole genome shotgun (WGS) entry which is preliminary data.</text>
</comment>
<dbReference type="Proteomes" id="UP001589610">
    <property type="component" value="Unassembled WGS sequence"/>
</dbReference>
<accession>A0ABV5TIL8</accession>
<sequence length="42" mass="4690">MDDAIPVDVVERITAPVTDVWVDVLCNPSCPPGDHEPYRDRP</sequence>
<keyword evidence="2" id="KW-1185">Reference proteome</keyword>